<keyword evidence="2" id="KW-1185">Reference proteome</keyword>
<name>A0A011UZA7_RUMAL</name>
<organism evidence="1 2">
    <name type="scientific">Ruminococcus albus SY3</name>
    <dbReference type="NCBI Taxonomy" id="1341156"/>
    <lineage>
        <taxon>Bacteria</taxon>
        <taxon>Bacillati</taxon>
        <taxon>Bacillota</taxon>
        <taxon>Clostridia</taxon>
        <taxon>Eubacteriales</taxon>
        <taxon>Oscillospiraceae</taxon>
        <taxon>Ruminococcus</taxon>
    </lineage>
</organism>
<sequence>MASSRKIIGIKRTLASLIINNERIVELIDQKDITNPEKLIHNNVYEFIRVPEVPEEQKVYICYEVDIPEISSFNTLFKKLIISVYVISHQGRMVTDEGGCRTDLIAAEVDDMLTGYKGVGVKPLELISNVAKAVGDKHRARVLRFETDIPIKDCQ</sequence>
<evidence type="ECO:0000313" key="2">
    <source>
        <dbReference type="Proteomes" id="UP000021369"/>
    </source>
</evidence>
<dbReference type="AlphaFoldDB" id="A0A011UZA7"/>
<dbReference type="EMBL" id="JEOB01000004">
    <property type="protein sequence ID" value="EXM38502.1"/>
    <property type="molecule type" value="Genomic_DNA"/>
</dbReference>
<dbReference type="OrthoDB" id="9853139at2"/>
<reference evidence="1 2" key="1">
    <citation type="submission" date="2013-06" db="EMBL/GenBank/DDBJ databases">
        <title>Rumen cellulosomics: divergent fiber-degrading strategies revealed by comparative genome-wide analysis of six Ruminococcal strains.</title>
        <authorList>
            <person name="Dassa B."/>
            <person name="Borovok I."/>
            <person name="Lamed R."/>
            <person name="Flint H."/>
            <person name="Yeoman C.J."/>
            <person name="White B."/>
            <person name="Bayer E.A."/>
        </authorList>
    </citation>
    <scope>NUCLEOTIDE SEQUENCE [LARGE SCALE GENOMIC DNA]</scope>
    <source>
        <strain evidence="1 2">SY3</strain>
    </source>
</reference>
<dbReference type="RefSeq" id="WP_037289275.1">
    <property type="nucleotide sequence ID" value="NZ_JEOB01000004.1"/>
</dbReference>
<comment type="caution">
    <text evidence="1">The sequence shown here is derived from an EMBL/GenBank/DDBJ whole genome shotgun (WGS) entry which is preliminary data.</text>
</comment>
<proteinExistence type="predicted"/>
<accession>A0A011UZA7</accession>
<protein>
    <submittedName>
        <fullName evidence="1">Uncharacterized protein</fullName>
    </submittedName>
</protein>
<gene>
    <name evidence="1" type="ORF">RASY3_14285</name>
</gene>
<dbReference type="PATRIC" id="fig|1341156.4.peg.2520"/>
<evidence type="ECO:0000313" key="1">
    <source>
        <dbReference type="EMBL" id="EXM38502.1"/>
    </source>
</evidence>
<dbReference type="Proteomes" id="UP000021369">
    <property type="component" value="Unassembled WGS sequence"/>
</dbReference>